<dbReference type="PANTHER" id="PTHR43747">
    <property type="entry name" value="FAD-BINDING PROTEIN"/>
    <property type="match status" value="1"/>
</dbReference>
<reference evidence="2 3" key="1">
    <citation type="journal article" date="2014" name="Genome Announc.">
        <title>Draft genome sequences of six enterohepatic helicobacter species isolated from humans and one from rhesus macaques.</title>
        <authorList>
            <person name="Shen Z."/>
            <person name="Sheh A."/>
            <person name="Young S.K."/>
            <person name="Abouelliel A."/>
            <person name="Ward D.V."/>
            <person name="Earl A.M."/>
            <person name="Fox J.G."/>
        </authorList>
    </citation>
    <scope>NUCLEOTIDE SEQUENCE [LARGE SCALE GENOMIC DNA]</scope>
    <source>
        <strain evidence="2 3">MIT 99-5501</strain>
    </source>
</reference>
<dbReference type="Proteomes" id="UP000018731">
    <property type="component" value="Unassembled WGS sequence"/>
</dbReference>
<evidence type="ECO:0000313" key="2">
    <source>
        <dbReference type="EMBL" id="ETD25062.1"/>
    </source>
</evidence>
<dbReference type="Pfam" id="PF01494">
    <property type="entry name" value="FAD_binding_3"/>
    <property type="match status" value="1"/>
</dbReference>
<comment type="caution">
    <text evidence="2">The sequence shown here is derived from an EMBL/GenBank/DDBJ whole genome shotgun (WGS) entry which is preliminary data.</text>
</comment>
<proteinExistence type="predicted"/>
<dbReference type="PANTHER" id="PTHR43747:SF1">
    <property type="entry name" value="SLR1998 PROTEIN"/>
    <property type="match status" value="1"/>
</dbReference>
<dbReference type="InterPro" id="IPR050816">
    <property type="entry name" value="Flavin-dep_Halogenase_NPB"/>
</dbReference>
<dbReference type="STRING" id="1357400.HMPREF2086_00397"/>
<dbReference type="eggNOG" id="COG0644">
    <property type="taxonomic scope" value="Bacteria"/>
</dbReference>
<evidence type="ECO:0000313" key="3">
    <source>
        <dbReference type="Proteomes" id="UP000018731"/>
    </source>
</evidence>
<dbReference type="SUPFAM" id="SSF51905">
    <property type="entry name" value="FAD/NAD(P)-binding domain"/>
    <property type="match status" value="1"/>
</dbReference>
<organism evidence="2 3">
    <name type="scientific">Helicobacter macacae MIT 99-5501</name>
    <dbReference type="NCBI Taxonomy" id="1357400"/>
    <lineage>
        <taxon>Bacteria</taxon>
        <taxon>Pseudomonadati</taxon>
        <taxon>Campylobacterota</taxon>
        <taxon>Epsilonproteobacteria</taxon>
        <taxon>Campylobacterales</taxon>
        <taxon>Helicobacteraceae</taxon>
        <taxon>Helicobacter</taxon>
    </lineage>
</organism>
<dbReference type="PRINTS" id="PR00420">
    <property type="entry name" value="RNGMNOXGNASE"/>
</dbReference>
<accession>V8CD86</accession>
<dbReference type="HOGENOM" id="CLU_024648_4_1_7"/>
<dbReference type="Gene3D" id="3.50.50.60">
    <property type="entry name" value="FAD/NAD(P)-binding domain"/>
    <property type="match status" value="1"/>
</dbReference>
<sequence length="410" mass="45968">MQAGKTQTIEVEVLVIGGGPSGSISSALLHRQGIKTLVVEKQKFPRFVIGESLLPFCNEVLKEAGFLDAVEAHSFQYKNGAAFSHNDEYRYFDFCDKSTQGSGTTYQVQRGDFDKVLIDEAIKQGVEVIFEVEVEDICFDENGASACLSNGEIVRAKFVLDASGYGRVLPRILDLESPSNLSAKRAYFTHIEDNISEVLYDRNKILITTHPRFRDVWFWLIPFSNGRASIGVVGEPQRLEIEGKSDEEILKSHTYEAPMLKRLLDKAKWDTPVRSISSYSKDVKALFGDRFLLLGNASEFLDPVFSSGVSIAMQSARLAANLVPKILKGENVDLQAQYADELMIGVNCFRAYVEGWYDGRFQDVIYVKNPNHHIKRQICSILAGYAWDKQNPFVMKPKEALSALEGYCKS</sequence>
<name>V8CD86_9HELI</name>
<dbReference type="RefSeq" id="WP_023927077.1">
    <property type="nucleotide sequence ID" value="NZ_KI669454.1"/>
</dbReference>
<dbReference type="EMBL" id="AZJI01000001">
    <property type="protein sequence ID" value="ETD25062.1"/>
    <property type="molecule type" value="Genomic_DNA"/>
</dbReference>
<keyword evidence="3" id="KW-1185">Reference proteome</keyword>
<feature type="domain" description="FAD-binding" evidence="1">
    <location>
        <begin position="10"/>
        <end position="331"/>
    </location>
</feature>
<evidence type="ECO:0000259" key="1">
    <source>
        <dbReference type="Pfam" id="PF01494"/>
    </source>
</evidence>
<protein>
    <recommendedName>
        <fullName evidence="1">FAD-binding domain-containing protein</fullName>
    </recommendedName>
</protein>
<dbReference type="OrthoDB" id="9799983at2"/>
<dbReference type="GO" id="GO:0071949">
    <property type="term" value="F:FAD binding"/>
    <property type="evidence" value="ECO:0007669"/>
    <property type="project" value="InterPro"/>
</dbReference>
<dbReference type="InterPro" id="IPR002938">
    <property type="entry name" value="FAD-bd"/>
</dbReference>
<dbReference type="AlphaFoldDB" id="V8CD86"/>
<gene>
    <name evidence="2" type="ORF">HMPREF2086_00397</name>
</gene>
<dbReference type="InterPro" id="IPR036188">
    <property type="entry name" value="FAD/NAD-bd_sf"/>
</dbReference>
<dbReference type="PATRIC" id="fig|1357400.3.peg.542"/>